<feature type="non-terminal residue" evidence="1">
    <location>
        <position position="67"/>
    </location>
</feature>
<protein>
    <submittedName>
        <fullName evidence="1">Uncharacterized protein</fullName>
    </submittedName>
</protein>
<dbReference type="Proteomes" id="UP000035740">
    <property type="component" value="Unassembled WGS sequence"/>
</dbReference>
<evidence type="ECO:0000313" key="2">
    <source>
        <dbReference type="Proteomes" id="UP000035740"/>
    </source>
</evidence>
<evidence type="ECO:0000313" key="1">
    <source>
        <dbReference type="EMBL" id="KMS65154.1"/>
    </source>
</evidence>
<sequence length="67" mass="7633">MSLRSLSRILRQFDNTLNRVGRDMMMREGGRFPSALAPVSRMMSPTTATTSDRDLWTPFPELESSLL</sequence>
<proteinExistence type="predicted"/>
<dbReference type="EMBL" id="KQ113774">
    <property type="protein sequence ID" value="KMS65154.1"/>
    <property type="molecule type" value="Genomic_DNA"/>
</dbReference>
<organism evidence="1 2">
    <name type="scientific">Beta vulgaris subsp. vulgaris</name>
    <name type="common">Beet</name>
    <dbReference type="NCBI Taxonomy" id="3555"/>
    <lineage>
        <taxon>Eukaryota</taxon>
        <taxon>Viridiplantae</taxon>
        <taxon>Streptophyta</taxon>
        <taxon>Embryophyta</taxon>
        <taxon>Tracheophyta</taxon>
        <taxon>Spermatophyta</taxon>
        <taxon>Magnoliopsida</taxon>
        <taxon>eudicotyledons</taxon>
        <taxon>Gunneridae</taxon>
        <taxon>Pentapetalae</taxon>
        <taxon>Caryophyllales</taxon>
        <taxon>Chenopodiaceae</taxon>
        <taxon>Betoideae</taxon>
        <taxon>Beta</taxon>
    </lineage>
</organism>
<name>A0A0J7YNJ9_BETVV</name>
<accession>A0A0J7YNJ9</accession>
<keyword evidence="2" id="KW-1185">Reference proteome</keyword>
<reference evidence="1 2" key="1">
    <citation type="journal article" date="2014" name="Nature">
        <title>The genome of the recently domesticated crop plant sugar beet (Beta vulgaris).</title>
        <authorList>
            <person name="Dohm J.C."/>
            <person name="Minoche A.E."/>
            <person name="Holtgrawe D."/>
            <person name="Capella-Gutierrez S."/>
            <person name="Zakrzewski F."/>
            <person name="Tafer H."/>
            <person name="Rupp O."/>
            <person name="Sorensen T.R."/>
            <person name="Stracke R."/>
            <person name="Reinhardt R."/>
            <person name="Goesmann A."/>
            <person name="Kraft T."/>
            <person name="Schulz B."/>
            <person name="Stadler P.F."/>
            <person name="Schmidt T."/>
            <person name="Gabaldon T."/>
            <person name="Lehrach H."/>
            <person name="Weisshaar B."/>
            <person name="Himmelbauer H."/>
        </authorList>
    </citation>
    <scope>NUCLEOTIDE SEQUENCE [LARGE SCALE GENOMIC DNA]</scope>
    <source>
        <tissue evidence="1">Taproot</tissue>
    </source>
</reference>
<gene>
    <name evidence="1" type="ORF">BVRB_038870</name>
</gene>
<dbReference type="AlphaFoldDB" id="A0A0J7YNJ9"/>